<name>A0A9I9CJU8_CUCME</name>
<dbReference type="InterPro" id="IPR046960">
    <property type="entry name" value="PPR_At4g14850-like_plant"/>
</dbReference>
<dbReference type="GO" id="GO:0009451">
    <property type="term" value="P:RNA modification"/>
    <property type="evidence" value="ECO:0007669"/>
    <property type="project" value="InterPro"/>
</dbReference>
<protein>
    <recommendedName>
        <fullName evidence="4">DYW domain-containing protein</fullName>
    </recommendedName>
</protein>
<keyword evidence="2" id="KW-0677">Repeat</keyword>
<comment type="similarity">
    <text evidence="1">Belongs to the PPR family. PCMP-H subfamily.</text>
</comment>
<dbReference type="Pfam" id="PF13041">
    <property type="entry name" value="PPR_2"/>
    <property type="match status" value="4"/>
</dbReference>
<reference evidence="5" key="1">
    <citation type="submission" date="2023-03" db="UniProtKB">
        <authorList>
            <consortium name="EnsemblPlants"/>
        </authorList>
    </citation>
    <scope>IDENTIFICATION</scope>
</reference>
<dbReference type="FunFam" id="1.25.40.10:FF:000442">
    <property type="entry name" value="Pentatricopeptide repeat-containing protein At3g49710"/>
    <property type="match status" value="1"/>
</dbReference>
<feature type="repeat" description="PPR" evidence="3">
    <location>
        <begin position="486"/>
        <end position="520"/>
    </location>
</feature>
<feature type="repeat" description="PPR" evidence="3">
    <location>
        <begin position="719"/>
        <end position="753"/>
    </location>
</feature>
<dbReference type="FunFam" id="1.25.40.10:FF:000780">
    <property type="entry name" value="Pentatricopeptide repeat-containing protein isoform A"/>
    <property type="match status" value="1"/>
</dbReference>
<feature type="repeat" description="PPR" evidence="3">
    <location>
        <begin position="221"/>
        <end position="255"/>
    </location>
</feature>
<dbReference type="PANTHER" id="PTHR47926">
    <property type="entry name" value="PENTATRICOPEPTIDE REPEAT-CONTAINING PROTEIN"/>
    <property type="match status" value="1"/>
</dbReference>
<dbReference type="Pfam" id="PF20431">
    <property type="entry name" value="E_motif"/>
    <property type="match status" value="1"/>
</dbReference>
<dbReference type="PROSITE" id="PS51375">
    <property type="entry name" value="PPR"/>
    <property type="match status" value="9"/>
</dbReference>
<feature type="repeat" description="PPR" evidence="3">
    <location>
        <begin position="856"/>
        <end position="890"/>
    </location>
</feature>
<feature type="repeat" description="PPR" evidence="3">
    <location>
        <begin position="587"/>
        <end position="617"/>
    </location>
</feature>
<dbReference type="AlphaFoldDB" id="A0A9I9CJU8"/>
<dbReference type="InterPro" id="IPR046848">
    <property type="entry name" value="E_motif"/>
</dbReference>
<feature type="domain" description="DYW" evidence="4">
    <location>
        <begin position="938"/>
        <end position="1014"/>
    </location>
</feature>
<dbReference type="PANTHER" id="PTHR47926:SF370">
    <property type="entry name" value="DYW DOMAIN-CONTAINING PROTEIN"/>
    <property type="match status" value="1"/>
</dbReference>
<dbReference type="NCBIfam" id="TIGR00756">
    <property type="entry name" value="PPR"/>
    <property type="match status" value="7"/>
</dbReference>
<dbReference type="Gramene" id="MELO3C004669.2.1">
    <property type="protein sequence ID" value="MELO3C004669.2.1"/>
    <property type="gene ID" value="MELO3C004669.2"/>
</dbReference>
<organism evidence="5">
    <name type="scientific">Cucumis melo</name>
    <name type="common">Muskmelon</name>
    <dbReference type="NCBI Taxonomy" id="3656"/>
    <lineage>
        <taxon>Eukaryota</taxon>
        <taxon>Viridiplantae</taxon>
        <taxon>Streptophyta</taxon>
        <taxon>Embryophyta</taxon>
        <taxon>Tracheophyta</taxon>
        <taxon>Spermatophyta</taxon>
        <taxon>Magnoliopsida</taxon>
        <taxon>eudicotyledons</taxon>
        <taxon>Gunneridae</taxon>
        <taxon>Pentapetalae</taxon>
        <taxon>rosids</taxon>
        <taxon>fabids</taxon>
        <taxon>Cucurbitales</taxon>
        <taxon>Cucurbitaceae</taxon>
        <taxon>Benincaseae</taxon>
        <taxon>Cucumis</taxon>
    </lineage>
</organism>
<proteinExistence type="inferred from homology"/>
<feature type="repeat" description="PPR" evidence="3">
    <location>
        <begin position="354"/>
        <end position="384"/>
    </location>
</feature>
<dbReference type="InterPro" id="IPR011990">
    <property type="entry name" value="TPR-like_helical_dom_sf"/>
</dbReference>
<dbReference type="InterPro" id="IPR002885">
    <property type="entry name" value="PPR_rpt"/>
</dbReference>
<dbReference type="InterPro" id="IPR032867">
    <property type="entry name" value="DYW_dom"/>
</dbReference>
<feature type="repeat" description="PPR" evidence="3">
    <location>
        <begin position="618"/>
        <end position="652"/>
    </location>
</feature>
<evidence type="ECO:0000256" key="1">
    <source>
        <dbReference type="ARBA" id="ARBA00006643"/>
    </source>
</evidence>
<feature type="repeat" description="PPR" evidence="3">
    <location>
        <begin position="385"/>
        <end position="419"/>
    </location>
</feature>
<evidence type="ECO:0000313" key="5">
    <source>
        <dbReference type="EnsemblPlants" id="MELO3C004669.2.1"/>
    </source>
</evidence>
<feature type="repeat" description="PPR" evidence="3">
    <location>
        <begin position="688"/>
        <end position="718"/>
    </location>
</feature>
<dbReference type="Pfam" id="PF14432">
    <property type="entry name" value="DYW_deaminase"/>
    <property type="match status" value="1"/>
</dbReference>
<evidence type="ECO:0000256" key="3">
    <source>
        <dbReference type="PROSITE-ProRule" id="PRU00708"/>
    </source>
</evidence>
<accession>A0A9I9CJU8</accession>
<dbReference type="GO" id="GO:0003723">
    <property type="term" value="F:RNA binding"/>
    <property type="evidence" value="ECO:0007669"/>
    <property type="project" value="InterPro"/>
</dbReference>
<sequence length="1014" mass="114923">RCTSSLPLPAGPHLSSFISLDQIPPSACFLTFFSLLQPFFFFLSLQWLPLLEMDPLPIHPPPTMPSCLQSNVFRRPYLSCRCRRPLPLTFSCLSEQTTVSYSVFSLAFSTLPRLILRLFRGLPLQVHHCPTQEHFLYVKLNIGYDPFSQLSYMEISQNFFEAMKACTLIGSRSIASKLHGQLISTGLCSSVFLQNHLLHMYSKCGLIHEAFQIFLDSKQRNVITWNTILNGLLDSGRVRDAEKMFDEMPLRDPVSWTAMMSGYFRNGQAMDTIKLFVSMFRDSDYVPDLFCFSCAMKACSSVGYIRIAHQLHGLSEKYGFGNNKVIQNSVIDMYIKCDAIYAAEQVFLRIEKPSLFSWNCMIYGYSKLHEMRRAVDTFRQMPERDSVSWNTIISAFSQRGLHTKSLGTFVEMWIQGCQPNSMTYASVLSACANIYDFQWGKHLHARIVRIEPFLDVLVGNGLVDMYAKCGLIDASKRVFNTLRERNVVTWTSLISGIAHFGSQEEVYDIFYRMRKDCVILDTFILATILGVCEGEKNISIGEQLHGFTVKTGMNSSVPVGNATLSMYAKCGDFEKASLAFETMAAHDVISWTTMITSFTRSGNVERARDYFNRMPERNVISWNAMLGAYCQNSFWEEGLKLYILMQRQEVRPDWITFVTTISACSELAISKLGTQILSQAVKVGLGSDVSVANSAITLYSRCGRIEEAQKIFDSIQEKNLVSWNSIMGGYAQNGEGRKVIEVFQNMLMVGCRPDHITYIAILSGCSHSGLVKEAKYHFNSMTKDFGISATPEHFVCMVDLFGRAGLLKLALDLIDQMPFKPNASIWGSLLSACRIHHDTEMAELAMKNLLELNTENFESYILLANAYSSSGRLECVSEVRQVMKEKGVQKDPGCSWIEVCNRVHVFTANETSHPQMKDIYKALEDIVKKIKDDYGYVDRSSFVGYHSEKLAIAFGLISLPDWMPIYVMKNLRVCNDCHQVMKLISLVVMRKLVVRDGHRFHHLENGSCSCGDYW</sequence>
<dbReference type="GO" id="GO:0008270">
    <property type="term" value="F:zinc ion binding"/>
    <property type="evidence" value="ECO:0007669"/>
    <property type="project" value="InterPro"/>
</dbReference>
<evidence type="ECO:0000259" key="4">
    <source>
        <dbReference type="Pfam" id="PF14432"/>
    </source>
</evidence>
<evidence type="ECO:0000256" key="2">
    <source>
        <dbReference type="ARBA" id="ARBA00022737"/>
    </source>
</evidence>
<dbReference type="EnsemblPlants" id="MELO3C004669.2.1">
    <property type="protein sequence ID" value="MELO3C004669.2.1"/>
    <property type="gene ID" value="MELO3C004669.2"/>
</dbReference>
<dbReference type="FunFam" id="1.25.40.10:FF:000031">
    <property type="entry name" value="Pentatricopeptide repeat-containing protein mitochondrial"/>
    <property type="match status" value="1"/>
</dbReference>
<dbReference type="Pfam" id="PF01535">
    <property type="entry name" value="PPR"/>
    <property type="match status" value="5"/>
</dbReference>
<dbReference type="FunFam" id="1.25.40.10:FF:000366">
    <property type="entry name" value="Pentatricopeptide (PPR) repeat-containing protein"/>
    <property type="match status" value="1"/>
</dbReference>
<dbReference type="SUPFAM" id="SSF48452">
    <property type="entry name" value="TPR-like"/>
    <property type="match status" value="1"/>
</dbReference>
<dbReference type="Gene3D" id="1.25.40.10">
    <property type="entry name" value="Tetratricopeptide repeat domain"/>
    <property type="match status" value="6"/>
</dbReference>